<reference evidence="3 4" key="1">
    <citation type="submission" date="2021-01" db="EMBL/GenBank/DDBJ databases">
        <title>Whole genome shotgun sequence of Catellatospora citrea NBRC 14495.</title>
        <authorList>
            <person name="Komaki H."/>
            <person name="Tamura T."/>
        </authorList>
    </citation>
    <scope>NUCLEOTIDE SEQUENCE [LARGE SCALE GENOMIC DNA]</scope>
    <source>
        <strain evidence="3 4">NBRC 14495</strain>
    </source>
</reference>
<evidence type="ECO:0000313" key="3">
    <source>
        <dbReference type="EMBL" id="GIF96520.1"/>
    </source>
</evidence>
<feature type="transmembrane region" description="Helical" evidence="1">
    <location>
        <begin position="86"/>
        <end position="105"/>
    </location>
</feature>
<name>A0A8J3NXJ8_9ACTN</name>
<dbReference type="GO" id="GO:0005506">
    <property type="term" value="F:iron ion binding"/>
    <property type="evidence" value="ECO:0007669"/>
    <property type="project" value="InterPro"/>
</dbReference>
<feature type="transmembrane region" description="Helical" evidence="1">
    <location>
        <begin position="135"/>
        <end position="160"/>
    </location>
</feature>
<feature type="domain" description="Fatty acid hydroxylase" evidence="2">
    <location>
        <begin position="88"/>
        <end position="231"/>
    </location>
</feature>
<dbReference type="InterPro" id="IPR006694">
    <property type="entry name" value="Fatty_acid_hydroxylase"/>
</dbReference>
<comment type="caution">
    <text evidence="3">The sequence shown here is derived from an EMBL/GenBank/DDBJ whole genome shotgun (WGS) entry which is preliminary data.</text>
</comment>
<evidence type="ECO:0000256" key="1">
    <source>
        <dbReference type="SAM" id="Phobius"/>
    </source>
</evidence>
<evidence type="ECO:0000313" key="4">
    <source>
        <dbReference type="Proteomes" id="UP000659904"/>
    </source>
</evidence>
<feature type="transmembrane region" description="Helical" evidence="1">
    <location>
        <begin position="57"/>
        <end position="74"/>
    </location>
</feature>
<dbReference type="Proteomes" id="UP000659904">
    <property type="component" value="Unassembled WGS sequence"/>
</dbReference>
<gene>
    <name evidence="3" type="ORF">Cci01nite_16140</name>
</gene>
<accession>A0A8J3NXJ8</accession>
<protein>
    <submittedName>
        <fullName evidence="3">Fatty acid hydroxylase</fullName>
    </submittedName>
</protein>
<evidence type="ECO:0000259" key="2">
    <source>
        <dbReference type="Pfam" id="PF04116"/>
    </source>
</evidence>
<dbReference type="EMBL" id="BONH01000005">
    <property type="protein sequence ID" value="GIF96520.1"/>
    <property type="molecule type" value="Genomic_DNA"/>
</dbReference>
<dbReference type="RefSeq" id="WP_120319489.1">
    <property type="nucleotide sequence ID" value="NZ_BONH01000005.1"/>
</dbReference>
<keyword evidence="4" id="KW-1185">Reference proteome</keyword>
<keyword evidence="1" id="KW-0812">Transmembrane</keyword>
<feature type="transmembrane region" description="Helical" evidence="1">
    <location>
        <begin position="166"/>
        <end position="187"/>
    </location>
</feature>
<keyword evidence="1" id="KW-1133">Transmembrane helix</keyword>
<dbReference type="AlphaFoldDB" id="A0A8J3NXJ8"/>
<sequence length="251" mass="28129">MTGSDNAAAGRAARDRRAAAERAARDRLAADESAATGPTRTAVTLAQTFRRFWRHPSPWMILTVLAAALALRIAEGGWTPADLRAPALLVALFPALEWVVHVFVLHWRPRRVAGLTIDTELARDHRRHHADPRDIPLVFIPWRSLAVVIAVYPAVALLAFPRLGEALTFILAVAAVGLLYEWTHYAIHSDYRPRGRLYRAVWRNHRLHHYKNEHYWFTVTTAGTADRLLRTYPDPATVPTSATARNLHAAA</sequence>
<dbReference type="Pfam" id="PF04116">
    <property type="entry name" value="FA_hydroxylase"/>
    <property type="match status" value="1"/>
</dbReference>
<keyword evidence="1" id="KW-0472">Membrane</keyword>
<proteinExistence type="predicted"/>
<dbReference type="GO" id="GO:0008610">
    <property type="term" value="P:lipid biosynthetic process"/>
    <property type="evidence" value="ECO:0007669"/>
    <property type="project" value="InterPro"/>
</dbReference>
<organism evidence="3 4">
    <name type="scientific">Catellatospora citrea</name>
    <dbReference type="NCBI Taxonomy" id="53366"/>
    <lineage>
        <taxon>Bacteria</taxon>
        <taxon>Bacillati</taxon>
        <taxon>Actinomycetota</taxon>
        <taxon>Actinomycetes</taxon>
        <taxon>Micromonosporales</taxon>
        <taxon>Micromonosporaceae</taxon>
        <taxon>Catellatospora</taxon>
    </lineage>
</organism>
<dbReference type="GO" id="GO:0016491">
    <property type="term" value="F:oxidoreductase activity"/>
    <property type="evidence" value="ECO:0007669"/>
    <property type="project" value="InterPro"/>
</dbReference>